<feature type="compositionally biased region" description="Low complexity" evidence="1">
    <location>
        <begin position="87"/>
        <end position="104"/>
    </location>
</feature>
<gene>
    <name evidence="2" type="ORF">HDU87_004801</name>
</gene>
<evidence type="ECO:0000313" key="2">
    <source>
        <dbReference type="EMBL" id="KAJ3176869.1"/>
    </source>
</evidence>
<proteinExistence type="predicted"/>
<name>A0AAD5THT9_9FUNG</name>
<feature type="region of interest" description="Disordered" evidence="1">
    <location>
        <begin position="184"/>
        <end position="205"/>
    </location>
</feature>
<feature type="region of interest" description="Disordered" evidence="1">
    <location>
        <begin position="290"/>
        <end position="309"/>
    </location>
</feature>
<feature type="region of interest" description="Disordered" evidence="1">
    <location>
        <begin position="59"/>
        <end position="110"/>
    </location>
</feature>
<feature type="compositionally biased region" description="Basic and acidic residues" evidence="1">
    <location>
        <begin position="59"/>
        <end position="74"/>
    </location>
</feature>
<accession>A0AAD5THT9</accession>
<comment type="caution">
    <text evidence="2">The sequence shown here is derived from an EMBL/GenBank/DDBJ whole genome shotgun (WGS) entry which is preliminary data.</text>
</comment>
<organism evidence="2 3">
    <name type="scientific">Geranomyces variabilis</name>
    <dbReference type="NCBI Taxonomy" id="109894"/>
    <lineage>
        <taxon>Eukaryota</taxon>
        <taxon>Fungi</taxon>
        <taxon>Fungi incertae sedis</taxon>
        <taxon>Chytridiomycota</taxon>
        <taxon>Chytridiomycota incertae sedis</taxon>
        <taxon>Chytridiomycetes</taxon>
        <taxon>Spizellomycetales</taxon>
        <taxon>Powellomycetaceae</taxon>
        <taxon>Geranomyces</taxon>
    </lineage>
</organism>
<keyword evidence="3" id="KW-1185">Reference proteome</keyword>
<feature type="compositionally biased region" description="Polar residues" evidence="1">
    <location>
        <begin position="408"/>
        <end position="423"/>
    </location>
</feature>
<dbReference type="AlphaFoldDB" id="A0AAD5THT9"/>
<dbReference type="Proteomes" id="UP001212152">
    <property type="component" value="Unassembled WGS sequence"/>
</dbReference>
<sequence length="442" mass="47893">MAVTLLPQLSLDLLPAEDDAATSSSLALASDLLSEVLGVMSKHEEEAAAARAAKLRRLQDERFAKESKRREKYEKNKKRQSMVVSGSPKAASPAAAAAAASPTARKSMDLQPITAHTVRPPFPLAKSKFNRNSFVDVRHSTPIDVRRASVDARRPLVEVHRPSLDIRRPSLDVRRPSLEARRISYFSSPQHSPPPSSRRDSVFAMPPSPRHVADVAGYHFPAASPYSPMTPSFSSPANQHRSIHRASMSFPPPGYSSPLNHSSVPEEEDEDDDVPLALLPAAHGRVRSFASLAPSPTPRPTSVVLPTDPRRHSTALDYRRQSSSFPAFHSFPHAMPHTPPVPYPAEPLICFSAQEITSSRVLREFARNASSPSLPLSPGRHRKTASAEGSLAGERTLADDAAPAPAASQTSTSSEDSGKTSAATRFLTRATGKKSKRATMLF</sequence>
<evidence type="ECO:0000256" key="1">
    <source>
        <dbReference type="SAM" id="MobiDB-lite"/>
    </source>
</evidence>
<feature type="compositionally biased region" description="Polar residues" evidence="1">
    <location>
        <begin position="229"/>
        <end position="240"/>
    </location>
</feature>
<evidence type="ECO:0000313" key="3">
    <source>
        <dbReference type="Proteomes" id="UP001212152"/>
    </source>
</evidence>
<reference evidence="2" key="1">
    <citation type="submission" date="2020-05" db="EMBL/GenBank/DDBJ databases">
        <title>Phylogenomic resolution of chytrid fungi.</title>
        <authorList>
            <person name="Stajich J.E."/>
            <person name="Amses K."/>
            <person name="Simmons R."/>
            <person name="Seto K."/>
            <person name="Myers J."/>
            <person name="Bonds A."/>
            <person name="Quandt C.A."/>
            <person name="Barry K."/>
            <person name="Liu P."/>
            <person name="Grigoriev I."/>
            <person name="Longcore J.E."/>
            <person name="James T.Y."/>
        </authorList>
    </citation>
    <scope>NUCLEOTIDE SEQUENCE</scope>
    <source>
        <strain evidence="2">JEL0379</strain>
    </source>
</reference>
<feature type="region of interest" description="Disordered" evidence="1">
    <location>
        <begin position="369"/>
        <end position="442"/>
    </location>
</feature>
<feature type="compositionally biased region" description="Basic residues" evidence="1">
    <location>
        <begin position="431"/>
        <end position="442"/>
    </location>
</feature>
<protein>
    <submittedName>
        <fullName evidence="2">Uncharacterized protein</fullName>
    </submittedName>
</protein>
<dbReference type="EMBL" id="JADGJQ010000037">
    <property type="protein sequence ID" value="KAJ3176869.1"/>
    <property type="molecule type" value="Genomic_DNA"/>
</dbReference>
<feature type="region of interest" description="Disordered" evidence="1">
    <location>
        <begin position="229"/>
        <end position="270"/>
    </location>
</feature>